<sequence>MIRLSQKTHLSFILALSMALLIGCSATPVKKQLNDLANPDTQEFVTGDDIAGVSAEPSPVSDLMFNLLAGEFSGVRGEMAQSVDYYERAAEQSQDADIITRAAYIALYAGKHQLAIELTDRWLALALPSSDAINRIRVIAYLHLEQLNFSVDAL</sequence>
<feature type="non-terminal residue" evidence="1">
    <location>
        <position position="154"/>
    </location>
</feature>
<dbReference type="EMBL" id="UOFF01000463">
    <property type="protein sequence ID" value="VAW57813.1"/>
    <property type="molecule type" value="Genomic_DNA"/>
</dbReference>
<accession>A0A3B0WZW7</accession>
<dbReference type="PROSITE" id="PS51257">
    <property type="entry name" value="PROKAR_LIPOPROTEIN"/>
    <property type="match status" value="1"/>
</dbReference>
<organism evidence="1">
    <name type="scientific">hydrothermal vent metagenome</name>
    <dbReference type="NCBI Taxonomy" id="652676"/>
    <lineage>
        <taxon>unclassified sequences</taxon>
        <taxon>metagenomes</taxon>
        <taxon>ecological metagenomes</taxon>
    </lineage>
</organism>
<dbReference type="AlphaFoldDB" id="A0A3B0WZW7"/>
<protein>
    <submittedName>
        <fullName evidence="1">Uncharacterized protein</fullName>
    </submittedName>
</protein>
<evidence type="ECO:0000313" key="1">
    <source>
        <dbReference type="EMBL" id="VAW57813.1"/>
    </source>
</evidence>
<reference evidence="1" key="1">
    <citation type="submission" date="2018-06" db="EMBL/GenBank/DDBJ databases">
        <authorList>
            <person name="Zhirakovskaya E."/>
        </authorList>
    </citation>
    <scope>NUCLEOTIDE SEQUENCE</scope>
</reference>
<name>A0A3B0WZW7_9ZZZZ</name>
<proteinExistence type="predicted"/>
<gene>
    <name evidence="1" type="ORF">MNBD_GAMMA07-1897</name>
</gene>